<name>A0A2J7ZS52_9CHLO</name>
<keyword evidence="10" id="KW-1185">Reference proteome</keyword>
<feature type="compositionally biased region" description="Pro residues" evidence="8">
    <location>
        <begin position="20"/>
        <end position="29"/>
    </location>
</feature>
<evidence type="ECO:0000256" key="7">
    <source>
        <dbReference type="ARBA" id="ARBA00023136"/>
    </source>
</evidence>
<evidence type="ECO:0000256" key="2">
    <source>
        <dbReference type="ARBA" id="ARBA00008444"/>
    </source>
</evidence>
<evidence type="ECO:0000256" key="6">
    <source>
        <dbReference type="ARBA" id="ARBA00023128"/>
    </source>
</evidence>
<feature type="compositionally biased region" description="Low complexity" evidence="8">
    <location>
        <begin position="10"/>
        <end position="19"/>
    </location>
</feature>
<accession>A0A2J7ZS52</accession>
<gene>
    <name evidence="9" type="ORF">TSOC_010911</name>
</gene>
<sequence>MSSEEERADSSASASTSASPPAPSAPSPAPKKKKEWERISMPTAEEMTASEFMNNCAVKSALSCVMGGVAGLAFGLFTSSMENAHGGMDTMPDGSAQKSTRVVLKEMFSNMKTKSVRLRMLIEAGCLTDDTMRAGPQAMCIGCASFAAFSTAIEYWMDT</sequence>
<dbReference type="EMBL" id="PGGS01000554">
    <property type="protein sequence ID" value="PNH03060.1"/>
    <property type="molecule type" value="Genomic_DNA"/>
</dbReference>
<keyword evidence="3" id="KW-0812">Transmembrane</keyword>
<dbReference type="AlphaFoldDB" id="A0A2J7ZS52"/>
<keyword evidence="4" id="KW-0999">Mitochondrion inner membrane</keyword>
<evidence type="ECO:0000256" key="8">
    <source>
        <dbReference type="SAM" id="MobiDB-lite"/>
    </source>
</evidence>
<dbReference type="PANTHER" id="PTHR14110:SF0">
    <property type="entry name" value="MITOCHONDRIAL IMPORT INNER MEMBRANE TRANSLOCASE SUBUNIT TIM22"/>
    <property type="match status" value="1"/>
</dbReference>
<dbReference type="GO" id="GO:0042721">
    <property type="term" value="C:TIM22 mitochondrial import inner membrane insertion complex"/>
    <property type="evidence" value="ECO:0007669"/>
    <property type="project" value="InterPro"/>
</dbReference>
<dbReference type="GO" id="GO:0008320">
    <property type="term" value="F:protein transmembrane transporter activity"/>
    <property type="evidence" value="ECO:0007669"/>
    <property type="project" value="TreeGrafter"/>
</dbReference>
<comment type="subcellular location">
    <subcellularLocation>
        <location evidence="1">Mitochondrion inner membrane</location>
        <topology evidence="1">Multi-pass membrane protein</topology>
    </subcellularLocation>
</comment>
<evidence type="ECO:0000256" key="4">
    <source>
        <dbReference type="ARBA" id="ARBA00022792"/>
    </source>
</evidence>
<dbReference type="OrthoDB" id="75343at2759"/>
<evidence type="ECO:0000256" key="3">
    <source>
        <dbReference type="ARBA" id="ARBA00022692"/>
    </source>
</evidence>
<evidence type="ECO:0000256" key="1">
    <source>
        <dbReference type="ARBA" id="ARBA00004448"/>
    </source>
</evidence>
<keyword evidence="6" id="KW-0496">Mitochondrion</keyword>
<evidence type="ECO:0000313" key="9">
    <source>
        <dbReference type="EMBL" id="PNH03060.1"/>
    </source>
</evidence>
<comment type="caution">
    <text evidence="9">The sequence shown here is derived from an EMBL/GenBank/DDBJ whole genome shotgun (WGS) entry which is preliminary data.</text>
</comment>
<dbReference type="GO" id="GO:0045039">
    <property type="term" value="P:protein insertion into mitochondrial inner membrane"/>
    <property type="evidence" value="ECO:0007669"/>
    <property type="project" value="InterPro"/>
</dbReference>
<evidence type="ECO:0000256" key="5">
    <source>
        <dbReference type="ARBA" id="ARBA00022989"/>
    </source>
</evidence>
<dbReference type="InterPro" id="IPR039175">
    <property type="entry name" value="TIM22"/>
</dbReference>
<feature type="region of interest" description="Disordered" evidence="8">
    <location>
        <begin position="1"/>
        <end position="35"/>
    </location>
</feature>
<protein>
    <submittedName>
        <fullName evidence="9">Mitochondrial import inner membrane translocase subunit Tim22</fullName>
    </submittedName>
</protein>
<reference evidence="9 10" key="1">
    <citation type="journal article" date="2017" name="Mol. Biol. Evol.">
        <title>The 4-celled Tetrabaena socialis nuclear genome reveals the essential components for genetic control of cell number at the origin of multicellularity in the volvocine lineage.</title>
        <authorList>
            <person name="Featherston J."/>
            <person name="Arakaki Y."/>
            <person name="Hanschen E.R."/>
            <person name="Ferris P.J."/>
            <person name="Michod R.E."/>
            <person name="Olson B.J.S.C."/>
            <person name="Nozaki H."/>
            <person name="Durand P.M."/>
        </authorList>
    </citation>
    <scope>NUCLEOTIDE SEQUENCE [LARGE SCALE GENOMIC DNA]</scope>
    <source>
        <strain evidence="9 10">NIES-571</strain>
    </source>
</reference>
<proteinExistence type="inferred from homology"/>
<keyword evidence="5" id="KW-1133">Transmembrane helix</keyword>
<evidence type="ECO:0000313" key="10">
    <source>
        <dbReference type="Proteomes" id="UP000236333"/>
    </source>
</evidence>
<dbReference type="GO" id="GO:0030943">
    <property type="term" value="F:mitochondrion targeting sequence binding"/>
    <property type="evidence" value="ECO:0007669"/>
    <property type="project" value="TreeGrafter"/>
</dbReference>
<dbReference type="Proteomes" id="UP000236333">
    <property type="component" value="Unassembled WGS sequence"/>
</dbReference>
<comment type="similarity">
    <text evidence="2">Belongs to the Tim17/Tim22/Tim23 family.</text>
</comment>
<keyword evidence="7" id="KW-0472">Membrane</keyword>
<dbReference type="PANTHER" id="PTHR14110">
    <property type="entry name" value="MITOCHONDRIAL IMPORT INNER MEMBRANE TRANSLOCASE SUBUNIT TIM22"/>
    <property type="match status" value="1"/>
</dbReference>
<organism evidence="9 10">
    <name type="scientific">Tetrabaena socialis</name>
    <dbReference type="NCBI Taxonomy" id="47790"/>
    <lineage>
        <taxon>Eukaryota</taxon>
        <taxon>Viridiplantae</taxon>
        <taxon>Chlorophyta</taxon>
        <taxon>core chlorophytes</taxon>
        <taxon>Chlorophyceae</taxon>
        <taxon>CS clade</taxon>
        <taxon>Chlamydomonadales</taxon>
        <taxon>Tetrabaenaceae</taxon>
        <taxon>Tetrabaena</taxon>
    </lineage>
</organism>